<dbReference type="RefSeq" id="WP_246976882.1">
    <property type="nucleotide sequence ID" value="NZ_JAKGAN010000014.1"/>
</dbReference>
<evidence type="ECO:0000313" key="1">
    <source>
        <dbReference type="EMBL" id="MFC4537352.1"/>
    </source>
</evidence>
<dbReference type="EMBL" id="JBHSEU010000002">
    <property type="protein sequence ID" value="MFC4537352.1"/>
    <property type="molecule type" value="Genomic_DNA"/>
</dbReference>
<sequence>MTVTTLPKSPAVWMFLFRLRYPFIVEALYSLKKRYGGVSYVSRCRKANCRMRANVAAAFVLHRSSNGKRHHSLVGSLLSNRALPGMQRHRIMLVIDKDHP</sequence>
<gene>
    <name evidence="1" type="ORF">ACFO0U_00975</name>
</gene>
<protein>
    <recommendedName>
        <fullName evidence="3">Secreted protein</fullName>
    </recommendedName>
</protein>
<dbReference type="Proteomes" id="UP001596030">
    <property type="component" value="Unassembled WGS sequence"/>
</dbReference>
<keyword evidence="2" id="KW-1185">Reference proteome</keyword>
<organism evidence="1 2">
    <name type="scientific">Chromohalobacter sarecensis</name>
    <dbReference type="NCBI Taxonomy" id="245294"/>
    <lineage>
        <taxon>Bacteria</taxon>
        <taxon>Pseudomonadati</taxon>
        <taxon>Pseudomonadota</taxon>
        <taxon>Gammaproteobacteria</taxon>
        <taxon>Oceanospirillales</taxon>
        <taxon>Halomonadaceae</taxon>
        <taxon>Chromohalobacter</taxon>
    </lineage>
</organism>
<comment type="caution">
    <text evidence="1">The sequence shown here is derived from an EMBL/GenBank/DDBJ whole genome shotgun (WGS) entry which is preliminary data.</text>
</comment>
<evidence type="ECO:0000313" key="2">
    <source>
        <dbReference type="Proteomes" id="UP001596030"/>
    </source>
</evidence>
<proteinExistence type="predicted"/>
<reference evidence="2" key="1">
    <citation type="journal article" date="2019" name="Int. J. Syst. Evol. Microbiol.">
        <title>The Global Catalogue of Microorganisms (GCM) 10K type strain sequencing project: providing services to taxonomists for standard genome sequencing and annotation.</title>
        <authorList>
            <consortium name="The Broad Institute Genomics Platform"/>
            <consortium name="The Broad Institute Genome Sequencing Center for Infectious Disease"/>
            <person name="Wu L."/>
            <person name="Ma J."/>
        </authorList>
    </citation>
    <scope>NUCLEOTIDE SEQUENCE [LARGE SCALE GENOMIC DNA]</scope>
    <source>
        <strain evidence="2">CGMCC 1.12121</strain>
    </source>
</reference>
<evidence type="ECO:0008006" key="3">
    <source>
        <dbReference type="Google" id="ProtNLM"/>
    </source>
</evidence>
<accession>A0ABV9CX84</accession>
<name>A0ABV9CX84_9GAMM</name>